<feature type="transmembrane region" description="Helical" evidence="6">
    <location>
        <begin position="322"/>
        <end position="342"/>
    </location>
</feature>
<keyword evidence="8" id="KW-1185">Reference proteome</keyword>
<dbReference type="SUPFAM" id="SSF103473">
    <property type="entry name" value="MFS general substrate transporter"/>
    <property type="match status" value="1"/>
</dbReference>
<keyword evidence="3 6" id="KW-1133">Transmembrane helix</keyword>
<feature type="transmembrane region" description="Helical" evidence="6">
    <location>
        <begin position="165"/>
        <end position="183"/>
    </location>
</feature>
<feature type="region of interest" description="Disordered" evidence="5">
    <location>
        <begin position="451"/>
        <end position="496"/>
    </location>
</feature>
<evidence type="ECO:0000256" key="2">
    <source>
        <dbReference type="ARBA" id="ARBA00022692"/>
    </source>
</evidence>
<dbReference type="InterPro" id="IPR036259">
    <property type="entry name" value="MFS_trans_sf"/>
</dbReference>
<evidence type="ECO:0000256" key="6">
    <source>
        <dbReference type="SAM" id="Phobius"/>
    </source>
</evidence>
<feature type="transmembrane region" description="Helical" evidence="6">
    <location>
        <begin position="293"/>
        <end position="315"/>
    </location>
</feature>
<dbReference type="EMBL" id="JARKIK010000068">
    <property type="protein sequence ID" value="KAK8729337.1"/>
    <property type="molecule type" value="Genomic_DNA"/>
</dbReference>
<feature type="transmembrane region" description="Helical" evidence="6">
    <location>
        <begin position="7"/>
        <end position="27"/>
    </location>
</feature>
<name>A0AAW0WCR2_CHEQU</name>
<feature type="transmembrane region" description="Helical" evidence="6">
    <location>
        <begin position="67"/>
        <end position="87"/>
    </location>
</feature>
<proteinExistence type="predicted"/>
<evidence type="ECO:0008006" key="9">
    <source>
        <dbReference type="Google" id="ProtNLM"/>
    </source>
</evidence>
<accession>A0AAW0WCR2</accession>
<feature type="transmembrane region" description="Helical" evidence="6">
    <location>
        <begin position="99"/>
        <end position="121"/>
    </location>
</feature>
<evidence type="ECO:0000313" key="8">
    <source>
        <dbReference type="Proteomes" id="UP001445076"/>
    </source>
</evidence>
<keyword evidence="4 6" id="KW-0472">Membrane</keyword>
<dbReference type="AlphaFoldDB" id="A0AAW0WCR2"/>
<evidence type="ECO:0000256" key="4">
    <source>
        <dbReference type="ARBA" id="ARBA00023136"/>
    </source>
</evidence>
<comment type="caution">
    <text evidence="7">The sequence shown here is derived from an EMBL/GenBank/DDBJ whole genome shotgun (WGS) entry which is preliminary data.</text>
</comment>
<dbReference type="GO" id="GO:0016020">
    <property type="term" value="C:membrane"/>
    <property type="evidence" value="ECO:0007669"/>
    <property type="project" value="UniProtKB-SubCell"/>
</dbReference>
<dbReference type="GO" id="GO:0022857">
    <property type="term" value="F:transmembrane transporter activity"/>
    <property type="evidence" value="ECO:0007669"/>
    <property type="project" value="InterPro"/>
</dbReference>
<keyword evidence="2 6" id="KW-0812">Transmembrane</keyword>
<evidence type="ECO:0000256" key="5">
    <source>
        <dbReference type="SAM" id="MobiDB-lite"/>
    </source>
</evidence>
<evidence type="ECO:0000256" key="3">
    <source>
        <dbReference type="ARBA" id="ARBA00022989"/>
    </source>
</evidence>
<dbReference type="PANTHER" id="PTHR23507">
    <property type="entry name" value="ZGC:174356"/>
    <property type="match status" value="1"/>
</dbReference>
<feature type="compositionally biased region" description="Acidic residues" evidence="5">
    <location>
        <begin position="451"/>
        <end position="460"/>
    </location>
</feature>
<evidence type="ECO:0000256" key="1">
    <source>
        <dbReference type="ARBA" id="ARBA00004141"/>
    </source>
</evidence>
<feature type="transmembrane region" description="Helical" evidence="6">
    <location>
        <begin position="127"/>
        <end position="153"/>
    </location>
</feature>
<feature type="transmembrane region" description="Helical" evidence="6">
    <location>
        <begin position="409"/>
        <end position="432"/>
    </location>
</feature>
<dbReference type="InterPro" id="IPR011701">
    <property type="entry name" value="MFS"/>
</dbReference>
<feature type="transmembrane region" description="Helical" evidence="6">
    <location>
        <begin position="255"/>
        <end position="281"/>
    </location>
</feature>
<organism evidence="7 8">
    <name type="scientific">Cherax quadricarinatus</name>
    <name type="common">Australian red claw crayfish</name>
    <dbReference type="NCBI Taxonomy" id="27406"/>
    <lineage>
        <taxon>Eukaryota</taxon>
        <taxon>Metazoa</taxon>
        <taxon>Ecdysozoa</taxon>
        <taxon>Arthropoda</taxon>
        <taxon>Crustacea</taxon>
        <taxon>Multicrustacea</taxon>
        <taxon>Malacostraca</taxon>
        <taxon>Eumalacostraca</taxon>
        <taxon>Eucarida</taxon>
        <taxon>Decapoda</taxon>
        <taxon>Pleocyemata</taxon>
        <taxon>Astacidea</taxon>
        <taxon>Parastacoidea</taxon>
        <taxon>Parastacidae</taxon>
        <taxon>Cherax</taxon>
    </lineage>
</organism>
<comment type="subcellular location">
    <subcellularLocation>
        <location evidence="1">Membrane</location>
        <topology evidence="1">Multi-pass membrane protein</topology>
    </subcellularLocation>
</comment>
<feature type="compositionally biased region" description="Low complexity" evidence="5">
    <location>
        <begin position="464"/>
        <end position="475"/>
    </location>
</feature>
<dbReference type="Pfam" id="PF07690">
    <property type="entry name" value="MFS_1"/>
    <property type="match status" value="1"/>
</dbReference>
<reference evidence="7 8" key="1">
    <citation type="journal article" date="2024" name="BMC Genomics">
        <title>Genome assembly of redclaw crayfish (Cherax quadricarinatus) provides insights into its immune adaptation and hypoxia tolerance.</title>
        <authorList>
            <person name="Liu Z."/>
            <person name="Zheng J."/>
            <person name="Li H."/>
            <person name="Fang K."/>
            <person name="Wang S."/>
            <person name="He J."/>
            <person name="Zhou D."/>
            <person name="Weng S."/>
            <person name="Chi M."/>
            <person name="Gu Z."/>
            <person name="He J."/>
            <person name="Li F."/>
            <person name="Wang M."/>
        </authorList>
    </citation>
    <scope>NUCLEOTIDE SEQUENCE [LARGE SCALE GENOMIC DNA]</scope>
    <source>
        <strain evidence="7">ZL_2023a</strain>
    </source>
</reference>
<dbReference type="Proteomes" id="UP001445076">
    <property type="component" value="Unassembled WGS sequence"/>
</dbReference>
<evidence type="ECO:0000313" key="7">
    <source>
        <dbReference type="EMBL" id="KAK8729337.1"/>
    </source>
</evidence>
<feature type="transmembrane region" description="Helical" evidence="6">
    <location>
        <begin position="348"/>
        <end position="368"/>
    </location>
</feature>
<dbReference type="Gene3D" id="1.20.1250.20">
    <property type="entry name" value="MFS general substrate transporter like domains"/>
    <property type="match status" value="1"/>
</dbReference>
<feature type="transmembrane region" description="Helical" evidence="6">
    <location>
        <begin position="380"/>
        <end position="403"/>
    </location>
</feature>
<dbReference type="PANTHER" id="PTHR23507:SF1">
    <property type="entry name" value="FI18259P1-RELATED"/>
    <property type="match status" value="1"/>
</dbReference>
<gene>
    <name evidence="7" type="ORF">OTU49_008771</name>
</gene>
<protein>
    <recommendedName>
        <fullName evidence="9">Proton-coupled folate transporter</fullName>
    </recommendedName>
</protein>
<feature type="transmembrane region" description="Helical" evidence="6">
    <location>
        <begin position="195"/>
        <end position="214"/>
    </location>
</feature>
<sequence>MAIACKITVEPVLLLYMLAVFMLHPALQDLIYSKVCLEDYTESICDNLYAPENHLALDTVQTGSSHWVQGSTFMLAVPSIVTAQFLGSWSDTYGRKIPMLLPPVGAMFASLLYIVMSVQLSQIPVSLILLASFISGICGGFTSCIMTCMSYVAQASSFHARTMRVGILESMIFVGGTIGPVLAGWVQKIGGRSSTFTLIMTCHAAVVIYIIAFVRNIPPRHPPQTSWIRSGCSFQHLRECAGTVVKERQEKRRTYLLWLLAAATVVMICTSGEMDISYLYVKDKPIEWSFEKYTWYFSLKYGLGALTLLGILPFCSKIPDMILALIGLTSKLGGLALLGIAWEDTSVFLSAALSMLSTWILPTLRSAMSKLVEPNEHGKLFACVALLENVCTLIASGVFNSVYPATRLIFRGFTFMMAAGFLILPVIIISVLHKALHQFSKYDSVELAEEAQEVSEEMEHEGEPSPVVQVVSPSQEESDLMSEGNTETQKDGDDDI</sequence>